<dbReference type="InterPro" id="IPR036412">
    <property type="entry name" value="HAD-like_sf"/>
</dbReference>
<dbReference type="GO" id="GO:0005737">
    <property type="term" value="C:cytoplasm"/>
    <property type="evidence" value="ECO:0007669"/>
    <property type="project" value="TreeGrafter"/>
</dbReference>
<dbReference type="NCBIfam" id="TIGR01488">
    <property type="entry name" value="HAD-SF-IB"/>
    <property type="match status" value="1"/>
</dbReference>
<dbReference type="GO" id="GO:0000287">
    <property type="term" value="F:magnesium ion binding"/>
    <property type="evidence" value="ECO:0007669"/>
    <property type="project" value="TreeGrafter"/>
</dbReference>
<dbReference type="PANTHER" id="PTHR43344:SF14">
    <property type="entry name" value="HAD-IB FAMILY HYDROLASE"/>
    <property type="match status" value="1"/>
</dbReference>
<keyword evidence="1" id="KW-0378">Hydrolase</keyword>
<evidence type="ECO:0000313" key="2">
    <source>
        <dbReference type="Proteomes" id="UP001246473"/>
    </source>
</evidence>
<dbReference type="GO" id="GO:0036424">
    <property type="term" value="F:L-phosphoserine phosphatase activity"/>
    <property type="evidence" value="ECO:0007669"/>
    <property type="project" value="TreeGrafter"/>
</dbReference>
<dbReference type="InterPro" id="IPR006385">
    <property type="entry name" value="HAD_hydro_SerB1"/>
</dbReference>
<dbReference type="Pfam" id="PF12710">
    <property type="entry name" value="HAD"/>
    <property type="match status" value="1"/>
</dbReference>
<reference evidence="1" key="1">
    <citation type="submission" date="2022-08" db="EMBL/GenBank/DDBJ databases">
        <authorList>
            <person name="Kim S.-J."/>
        </authorList>
    </citation>
    <scope>NUCLEOTIDE SEQUENCE</scope>
    <source>
        <strain evidence="1">KJ</strain>
    </source>
</reference>
<dbReference type="AlphaFoldDB" id="A0AAP5QIR1"/>
<evidence type="ECO:0000313" key="1">
    <source>
        <dbReference type="EMBL" id="MDT8843849.1"/>
    </source>
</evidence>
<dbReference type="PANTHER" id="PTHR43344">
    <property type="entry name" value="PHOSPHOSERINE PHOSPHATASE"/>
    <property type="match status" value="1"/>
</dbReference>
<gene>
    <name evidence="1" type="ORF">ParKJ_41370</name>
</gene>
<dbReference type="Gene3D" id="3.40.50.1000">
    <property type="entry name" value="HAD superfamily/HAD-like"/>
    <property type="match status" value="1"/>
</dbReference>
<dbReference type="Proteomes" id="UP001246473">
    <property type="component" value="Unassembled WGS sequence"/>
</dbReference>
<protein>
    <submittedName>
        <fullName evidence="1">HAD-IB family hydrolase</fullName>
    </submittedName>
</protein>
<dbReference type="Gene3D" id="1.20.1440.100">
    <property type="entry name" value="SG protein - dephosphorylation function"/>
    <property type="match status" value="1"/>
</dbReference>
<dbReference type="SUPFAM" id="SSF56784">
    <property type="entry name" value="HAD-like"/>
    <property type="match status" value="1"/>
</dbReference>
<name>A0AAP5QIR1_9BURK</name>
<dbReference type="EMBL" id="JANSLM010000030">
    <property type="protein sequence ID" value="MDT8843849.1"/>
    <property type="molecule type" value="Genomic_DNA"/>
</dbReference>
<dbReference type="GO" id="GO:0006564">
    <property type="term" value="P:L-serine biosynthetic process"/>
    <property type="evidence" value="ECO:0007669"/>
    <property type="project" value="TreeGrafter"/>
</dbReference>
<accession>A0AAP5QIR1</accession>
<proteinExistence type="predicted"/>
<dbReference type="InterPro" id="IPR023214">
    <property type="entry name" value="HAD_sf"/>
</dbReference>
<comment type="caution">
    <text evidence="1">The sequence shown here is derived from an EMBL/GenBank/DDBJ whole genome shotgun (WGS) entry which is preliminary data.</text>
</comment>
<dbReference type="InterPro" id="IPR050582">
    <property type="entry name" value="HAD-like_SerB"/>
</dbReference>
<sequence length="217" mass="23712">MPRDQIVAAFDFDGTSTTSDSLRDFVHYTVGRAQFAVVATRASPWLIGLQAGVRDRGFAKARLVATLPGMTQCELEDAAQQHATRRLPALIRPEMAARIQEHTRRGHRLVLVSTSPALYLRHWVAGAGFDGVLATELEFHGGRFSGSFASPNCLGAGKMRRLQQGFGSESPHVLYAYGDTRDDPEMLALGEHARLRANATDRHMGKQTMTPPAASRA</sequence>
<dbReference type="RefSeq" id="WP_106356967.1">
    <property type="nucleotide sequence ID" value="NZ_JANSLM010000030.1"/>
</dbReference>
<organism evidence="1 2">
    <name type="scientific">Paraburkholderia fungorum</name>
    <dbReference type="NCBI Taxonomy" id="134537"/>
    <lineage>
        <taxon>Bacteria</taxon>
        <taxon>Pseudomonadati</taxon>
        <taxon>Pseudomonadota</taxon>
        <taxon>Betaproteobacteria</taxon>
        <taxon>Burkholderiales</taxon>
        <taxon>Burkholderiaceae</taxon>
        <taxon>Paraburkholderia</taxon>
    </lineage>
</organism>
<dbReference type="NCBIfam" id="TIGR01490">
    <property type="entry name" value="HAD-SF-IB-hyp1"/>
    <property type="match status" value="1"/>
</dbReference>